<dbReference type="OrthoDB" id="44918at2759"/>
<dbReference type="GO" id="GO:0008887">
    <property type="term" value="F:glycerate kinase activity"/>
    <property type="evidence" value="ECO:0007669"/>
    <property type="project" value="InterPro"/>
</dbReference>
<evidence type="ECO:0000313" key="3">
    <source>
        <dbReference type="Proteomes" id="UP000595437"/>
    </source>
</evidence>
<evidence type="ECO:0000313" key="2">
    <source>
        <dbReference type="EMBL" id="QQP49141.1"/>
    </source>
</evidence>
<feature type="non-terminal residue" evidence="2">
    <location>
        <position position="1"/>
    </location>
</feature>
<dbReference type="GO" id="GO:0005737">
    <property type="term" value="C:cytoplasm"/>
    <property type="evidence" value="ECO:0007669"/>
    <property type="project" value="TreeGrafter"/>
</dbReference>
<dbReference type="Proteomes" id="UP000595437">
    <property type="component" value="Chromosome 6"/>
</dbReference>
<keyword evidence="3" id="KW-1185">Reference proteome</keyword>
<keyword evidence="2" id="KW-0418">Kinase</keyword>
<dbReference type="EMBL" id="CP045895">
    <property type="protein sequence ID" value="QQP49141.1"/>
    <property type="molecule type" value="Genomic_DNA"/>
</dbReference>
<dbReference type="InterPro" id="IPR039760">
    <property type="entry name" value="MOFRL_protein"/>
</dbReference>
<feature type="domain" description="MOFRL" evidence="1">
    <location>
        <begin position="2"/>
        <end position="122"/>
    </location>
</feature>
<dbReference type="InterPro" id="IPR007835">
    <property type="entry name" value="MOFRL"/>
</dbReference>
<dbReference type="SUPFAM" id="SSF82544">
    <property type="entry name" value="GckA/TtuD-like"/>
    <property type="match status" value="1"/>
</dbReference>
<dbReference type="InterPro" id="IPR037035">
    <property type="entry name" value="GK-like_C_sf"/>
</dbReference>
<dbReference type="PANTHER" id="PTHR12227">
    <property type="entry name" value="GLYCERATE KINASE"/>
    <property type="match status" value="1"/>
</dbReference>
<dbReference type="Pfam" id="PF05161">
    <property type="entry name" value="MOFRL"/>
    <property type="match status" value="1"/>
</dbReference>
<proteinExistence type="predicted"/>
<sequence length="137" mass="15240">AVCFIGGGETVVSMDLQNQTGSGGRNQELVLSFIQVMNQNKDLILNSSFRFEFMSCGTDGIDGPTDAGGALFSYRDLYEGNDIEVDSIEEALWTHDSYGYFSRLNGGRNHFKPGHTGTNVLDLHILKIWLEFPKRID</sequence>
<reference evidence="3" key="1">
    <citation type="submission" date="2021-01" db="EMBL/GenBank/DDBJ databases">
        <title>Caligus Genome Assembly.</title>
        <authorList>
            <person name="Gallardo-Escarate C."/>
        </authorList>
    </citation>
    <scope>NUCLEOTIDE SEQUENCE [LARGE SCALE GENOMIC DNA]</scope>
</reference>
<name>A0A7T8HG23_CALRO</name>
<gene>
    <name evidence="2" type="ORF">FKW44_009680</name>
</gene>
<keyword evidence="2" id="KW-0808">Transferase</keyword>
<protein>
    <submittedName>
        <fullName evidence="2">Glycerate kinase</fullName>
    </submittedName>
</protein>
<evidence type="ECO:0000259" key="1">
    <source>
        <dbReference type="Pfam" id="PF05161"/>
    </source>
</evidence>
<dbReference type="PANTHER" id="PTHR12227:SF0">
    <property type="entry name" value="GLYCERATE KINASE"/>
    <property type="match status" value="1"/>
</dbReference>
<dbReference type="AlphaFoldDB" id="A0A7T8HG23"/>
<organism evidence="2 3">
    <name type="scientific">Caligus rogercresseyi</name>
    <name type="common">Sea louse</name>
    <dbReference type="NCBI Taxonomy" id="217165"/>
    <lineage>
        <taxon>Eukaryota</taxon>
        <taxon>Metazoa</taxon>
        <taxon>Ecdysozoa</taxon>
        <taxon>Arthropoda</taxon>
        <taxon>Crustacea</taxon>
        <taxon>Multicrustacea</taxon>
        <taxon>Hexanauplia</taxon>
        <taxon>Copepoda</taxon>
        <taxon>Siphonostomatoida</taxon>
        <taxon>Caligidae</taxon>
        <taxon>Caligus</taxon>
    </lineage>
</organism>
<accession>A0A7T8HG23</accession>
<dbReference type="Gene3D" id="3.40.1480.10">
    <property type="entry name" value="MOFRL domain"/>
    <property type="match status" value="1"/>
</dbReference>